<keyword evidence="1 2" id="KW-0597">Phosphoprotein</keyword>
<dbReference type="GO" id="GO:0000160">
    <property type="term" value="P:phosphorelay signal transduction system"/>
    <property type="evidence" value="ECO:0007669"/>
    <property type="project" value="InterPro"/>
</dbReference>
<gene>
    <name evidence="4" type="ORF">ARC20_15415</name>
</gene>
<dbReference type="RefSeq" id="WP_057648882.1">
    <property type="nucleotide sequence ID" value="NZ_LLXU01000125.1"/>
</dbReference>
<reference evidence="4 5" key="1">
    <citation type="submission" date="2015-10" db="EMBL/GenBank/DDBJ databases">
        <title>Genome sequencing and analysis of members of genus Stenotrophomonas.</title>
        <authorList>
            <person name="Patil P.P."/>
            <person name="Midha S."/>
            <person name="Patil P.B."/>
        </authorList>
    </citation>
    <scope>NUCLEOTIDE SEQUENCE [LARGE SCALE GENOMIC DNA]</scope>
    <source>
        <strain evidence="4 5">JCM 16536</strain>
    </source>
</reference>
<evidence type="ECO:0000313" key="4">
    <source>
        <dbReference type="EMBL" id="KRG38099.1"/>
    </source>
</evidence>
<dbReference type="PANTHER" id="PTHR44591:SF21">
    <property type="entry name" value="TWO-COMPONENT RESPONSE REGULATOR"/>
    <property type="match status" value="1"/>
</dbReference>
<dbReference type="PROSITE" id="PS50110">
    <property type="entry name" value="RESPONSE_REGULATORY"/>
    <property type="match status" value="1"/>
</dbReference>
<dbReference type="SUPFAM" id="SSF52172">
    <property type="entry name" value="CheY-like"/>
    <property type="match status" value="1"/>
</dbReference>
<dbReference type="InterPro" id="IPR050595">
    <property type="entry name" value="Bact_response_regulator"/>
</dbReference>
<keyword evidence="5" id="KW-1185">Reference proteome</keyword>
<sequence length="123" mass="13598">MSNEPLVLLVEDNESLRELMRDALPDFGYRVVTVVDGRQALALLESGEHFDFVFSDVSMPNGVSGIDLAEHSARLQPDARVILSSGYARAQLPPLPENVTFLPKPYRLPQLLGMLEHAQAVAR</sequence>
<dbReference type="Proteomes" id="UP000051802">
    <property type="component" value="Unassembled WGS sequence"/>
</dbReference>
<dbReference type="OrthoDB" id="9784719at2"/>
<evidence type="ECO:0000256" key="1">
    <source>
        <dbReference type="ARBA" id="ARBA00022553"/>
    </source>
</evidence>
<feature type="modified residue" description="4-aspartylphosphate" evidence="2">
    <location>
        <position position="56"/>
    </location>
</feature>
<proteinExistence type="predicted"/>
<dbReference type="AlphaFoldDB" id="A0A0R0ABR9"/>
<organism evidence="4 5">
    <name type="scientific">Stenotrophomonas panacihumi</name>
    <dbReference type="NCBI Taxonomy" id="676599"/>
    <lineage>
        <taxon>Bacteria</taxon>
        <taxon>Pseudomonadati</taxon>
        <taxon>Pseudomonadota</taxon>
        <taxon>Gammaproteobacteria</taxon>
        <taxon>Lysobacterales</taxon>
        <taxon>Lysobacteraceae</taxon>
        <taxon>Stenotrophomonas</taxon>
    </lineage>
</organism>
<dbReference type="EMBL" id="LLXU01000125">
    <property type="protein sequence ID" value="KRG38099.1"/>
    <property type="molecule type" value="Genomic_DNA"/>
</dbReference>
<dbReference type="Pfam" id="PF00072">
    <property type="entry name" value="Response_reg"/>
    <property type="match status" value="1"/>
</dbReference>
<evidence type="ECO:0000313" key="5">
    <source>
        <dbReference type="Proteomes" id="UP000051802"/>
    </source>
</evidence>
<comment type="caution">
    <text evidence="4">The sequence shown here is derived from an EMBL/GenBank/DDBJ whole genome shotgun (WGS) entry which is preliminary data.</text>
</comment>
<dbReference type="SMART" id="SM00448">
    <property type="entry name" value="REC"/>
    <property type="match status" value="1"/>
</dbReference>
<dbReference type="STRING" id="676599.ARC20_15415"/>
<dbReference type="PANTHER" id="PTHR44591">
    <property type="entry name" value="STRESS RESPONSE REGULATOR PROTEIN 1"/>
    <property type="match status" value="1"/>
</dbReference>
<dbReference type="Gene3D" id="3.40.50.2300">
    <property type="match status" value="1"/>
</dbReference>
<evidence type="ECO:0000259" key="3">
    <source>
        <dbReference type="PROSITE" id="PS50110"/>
    </source>
</evidence>
<dbReference type="InterPro" id="IPR011006">
    <property type="entry name" value="CheY-like_superfamily"/>
</dbReference>
<name>A0A0R0ABR9_9GAMM</name>
<feature type="domain" description="Response regulatory" evidence="3">
    <location>
        <begin position="6"/>
        <end position="119"/>
    </location>
</feature>
<protein>
    <submittedName>
        <fullName evidence="4">Two-component system response regulator</fullName>
    </submittedName>
</protein>
<dbReference type="InterPro" id="IPR001789">
    <property type="entry name" value="Sig_transdc_resp-reg_receiver"/>
</dbReference>
<accession>A0A0R0ABR9</accession>
<evidence type="ECO:0000256" key="2">
    <source>
        <dbReference type="PROSITE-ProRule" id="PRU00169"/>
    </source>
</evidence>